<accession>E3SKV9</accession>
<dbReference type="Pfam" id="PF24835">
    <property type="entry name" value="DUF7717"/>
    <property type="match status" value="1"/>
</dbReference>
<sequence length="167" mass="19772">MNVKGRFCVCYLPFLFSFNKQQYKQIMTTLESSITKTEVLGWTWELCRALEQQYKNYAVRSCIRNNESEMNPYLQERINKLENDEECMKFTITSGKKYYKVIQNDYRNGKYESAGVHAFVDKMTGDLYKPASWKAPAKHVRFKLSDPNQRGWVYANCDWAGGYLYIR</sequence>
<dbReference type="Proteomes" id="UP000006527">
    <property type="component" value="Segment"/>
</dbReference>
<evidence type="ECO:0000313" key="2">
    <source>
        <dbReference type="Proteomes" id="UP000006527"/>
    </source>
</evidence>
<dbReference type="KEGG" id="vg:10328610"/>
<protein>
    <submittedName>
        <fullName evidence="1">Uncharacterized protein</fullName>
    </submittedName>
</protein>
<gene>
    <name evidence="1" type="ORF">SSSM7_041</name>
</gene>
<dbReference type="RefSeq" id="YP_004324094.1">
    <property type="nucleotide sequence ID" value="NC_015287.1"/>
</dbReference>
<proteinExistence type="predicted"/>
<organism evidence="1 2">
    <name type="scientific">Synechococcus phage S-SSM7</name>
    <dbReference type="NCBI Taxonomy" id="445686"/>
    <lineage>
        <taxon>Viruses</taxon>
        <taxon>Duplodnaviria</taxon>
        <taxon>Heunggongvirae</taxon>
        <taxon>Uroviricota</taxon>
        <taxon>Caudoviricetes</taxon>
        <taxon>Pantevenvirales</taxon>
        <taxon>Kyanoviridae</taxon>
        <taxon>Lipsvirus</taxon>
        <taxon>Lipsvirus ssm7</taxon>
    </lineage>
</organism>
<keyword evidence="2" id="KW-1185">Reference proteome</keyword>
<evidence type="ECO:0000313" key="1">
    <source>
        <dbReference type="EMBL" id="ADO98107.1"/>
    </source>
</evidence>
<reference evidence="1 2" key="1">
    <citation type="journal article" date="2010" name="Environ. Microbiol.">
        <title>Genomic analysis of oceanic cyanobacterial myoviruses compared with T4-like myoviruses from diverse hosts and environments.</title>
        <authorList>
            <person name="Sullivan M.B."/>
            <person name="Huang K.H."/>
            <person name="Ignacio-Espinoza J.C."/>
            <person name="Berlin A.M."/>
            <person name="Kelly L."/>
            <person name="Weigele P.R."/>
            <person name="DeFrancesco A.S."/>
            <person name="Kern S.E."/>
            <person name="Thompson L.R."/>
            <person name="Young S."/>
            <person name="Yandava C."/>
            <person name="Fu R."/>
            <person name="Krastins B."/>
            <person name="Chase M."/>
            <person name="Sarracino D."/>
            <person name="Osburne M.S."/>
            <person name="Henn M.R."/>
            <person name="Chisholm S.W."/>
        </authorList>
    </citation>
    <scope>NUCLEOTIDE SEQUENCE [LARGE SCALE GENOMIC DNA]</scope>
    <source>
        <strain evidence="1">8109-3</strain>
    </source>
</reference>
<dbReference type="GeneID" id="10328610"/>
<dbReference type="OrthoDB" id="27124at10239"/>
<name>E3SKV9_9CAUD</name>
<dbReference type="InterPro" id="IPR056134">
    <property type="entry name" value="DUF7717"/>
</dbReference>
<dbReference type="EMBL" id="GU071098">
    <property type="protein sequence ID" value="ADO98107.1"/>
    <property type="molecule type" value="Genomic_DNA"/>
</dbReference>